<evidence type="ECO:0000256" key="1">
    <source>
        <dbReference type="ARBA" id="ARBA00004589"/>
    </source>
</evidence>
<keyword evidence="8" id="KW-0449">Lipoprotein</keyword>
<keyword evidence="3" id="KW-0812">Transmembrane</keyword>
<keyword evidence="10" id="KW-1185">Reference proteome</keyword>
<dbReference type="GeneID" id="105361135"/>
<dbReference type="SUPFAM" id="SSF57302">
    <property type="entry name" value="Snake toxin-like"/>
    <property type="match status" value="1"/>
</dbReference>
<evidence type="ECO:0000256" key="7">
    <source>
        <dbReference type="ARBA" id="ARBA00023180"/>
    </source>
</evidence>
<sequence length="143" mass="16170">MNKFALLLLCNILLLNKIGIHALRCYDCNSVTDSRCFDDKPPDALKKDCSELRDGSKYTMCRKITQVIEFSVNGLPANTRVIRSCGWDESNYKGKCYQRGGFGGRQEVCSCTSDFCNGASNNKFSFSLHYIWVLNIILIFVTL</sequence>
<evidence type="ECO:0000256" key="4">
    <source>
        <dbReference type="ARBA" id="ARBA00022729"/>
    </source>
</evidence>
<dbReference type="Proteomes" id="UP000695007">
    <property type="component" value="Unplaced"/>
</dbReference>
<dbReference type="PANTHER" id="PTHR33562">
    <property type="entry name" value="ATILLA, ISOFORM B-RELATED-RELATED"/>
    <property type="match status" value="1"/>
</dbReference>
<proteinExistence type="predicted"/>
<evidence type="ECO:0000313" key="11">
    <source>
        <dbReference type="RefSeq" id="XP_011496544.1"/>
    </source>
</evidence>
<keyword evidence="2" id="KW-0336">GPI-anchor</keyword>
<name>A0AAJ7DU36_9HYME</name>
<evidence type="ECO:0000256" key="5">
    <source>
        <dbReference type="ARBA" id="ARBA00022989"/>
    </source>
</evidence>
<evidence type="ECO:0000256" key="6">
    <source>
        <dbReference type="ARBA" id="ARBA00023136"/>
    </source>
</evidence>
<dbReference type="InterPro" id="IPR031424">
    <property type="entry name" value="QVR-like"/>
</dbReference>
<keyword evidence="7" id="KW-0325">Glycoprotein</keyword>
<dbReference type="AlphaFoldDB" id="A0AAJ7DU36"/>
<keyword evidence="5" id="KW-1133">Transmembrane helix</keyword>
<dbReference type="GO" id="GO:0032222">
    <property type="term" value="P:regulation of synaptic transmission, cholinergic"/>
    <property type="evidence" value="ECO:0007669"/>
    <property type="project" value="InterPro"/>
</dbReference>
<accession>A0AAJ7DU36</accession>
<dbReference type="Pfam" id="PF17064">
    <property type="entry name" value="QVR"/>
    <property type="match status" value="1"/>
</dbReference>
<dbReference type="GO" id="GO:0030431">
    <property type="term" value="P:sleep"/>
    <property type="evidence" value="ECO:0007669"/>
    <property type="project" value="InterPro"/>
</dbReference>
<keyword evidence="6" id="KW-0472">Membrane</keyword>
<dbReference type="GO" id="GO:0098552">
    <property type="term" value="C:side of membrane"/>
    <property type="evidence" value="ECO:0007669"/>
    <property type="project" value="UniProtKB-KW"/>
</dbReference>
<feature type="signal peptide" evidence="9">
    <location>
        <begin position="1"/>
        <end position="22"/>
    </location>
</feature>
<protein>
    <submittedName>
        <fullName evidence="11">Uncharacterized protein LOC105361135</fullName>
    </submittedName>
</protein>
<reference evidence="11" key="1">
    <citation type="submission" date="2025-08" db="UniProtKB">
        <authorList>
            <consortium name="RefSeq"/>
        </authorList>
    </citation>
    <scope>IDENTIFICATION</scope>
</reference>
<evidence type="ECO:0000313" key="10">
    <source>
        <dbReference type="Proteomes" id="UP000695007"/>
    </source>
</evidence>
<evidence type="ECO:0000256" key="2">
    <source>
        <dbReference type="ARBA" id="ARBA00022622"/>
    </source>
</evidence>
<dbReference type="InterPro" id="IPR045860">
    <property type="entry name" value="Snake_toxin-like_sf"/>
</dbReference>
<feature type="chain" id="PRO_5042606782" evidence="9">
    <location>
        <begin position="23"/>
        <end position="143"/>
    </location>
</feature>
<organism evidence="10 11">
    <name type="scientific">Ceratosolen solmsi marchali</name>
    <dbReference type="NCBI Taxonomy" id="326594"/>
    <lineage>
        <taxon>Eukaryota</taxon>
        <taxon>Metazoa</taxon>
        <taxon>Ecdysozoa</taxon>
        <taxon>Arthropoda</taxon>
        <taxon>Hexapoda</taxon>
        <taxon>Insecta</taxon>
        <taxon>Pterygota</taxon>
        <taxon>Neoptera</taxon>
        <taxon>Endopterygota</taxon>
        <taxon>Hymenoptera</taxon>
        <taxon>Apocrita</taxon>
        <taxon>Proctotrupomorpha</taxon>
        <taxon>Chalcidoidea</taxon>
        <taxon>Agaonidae</taxon>
        <taxon>Agaoninae</taxon>
        <taxon>Ceratosolen</taxon>
    </lineage>
</organism>
<dbReference type="RefSeq" id="XP_011496544.1">
    <property type="nucleotide sequence ID" value="XM_011498242.1"/>
</dbReference>
<dbReference type="KEGG" id="csol:105361135"/>
<dbReference type="PANTHER" id="PTHR33562:SF14">
    <property type="entry name" value="PROTEIN QUIVER"/>
    <property type="match status" value="1"/>
</dbReference>
<evidence type="ECO:0000256" key="9">
    <source>
        <dbReference type="SAM" id="SignalP"/>
    </source>
</evidence>
<evidence type="ECO:0000256" key="3">
    <source>
        <dbReference type="ARBA" id="ARBA00022692"/>
    </source>
</evidence>
<keyword evidence="4 9" id="KW-0732">Signal</keyword>
<dbReference type="InterPro" id="IPR050975">
    <property type="entry name" value="Sleep_regulator"/>
</dbReference>
<gene>
    <name evidence="11" type="primary">LOC105361135</name>
</gene>
<comment type="subcellular location">
    <subcellularLocation>
        <location evidence="1">Membrane</location>
        <topology evidence="1">Lipid-anchor</topology>
        <topology evidence="1">GPI-anchor</topology>
    </subcellularLocation>
</comment>
<evidence type="ECO:0000256" key="8">
    <source>
        <dbReference type="ARBA" id="ARBA00023288"/>
    </source>
</evidence>